<dbReference type="RefSeq" id="XP_019330835.1">
    <property type="nucleotide sequence ID" value="XM_019475290.1"/>
</dbReference>
<dbReference type="OrthoDB" id="2802411at2759"/>
<dbReference type="KEGG" id="cal:CAALFM_C301910CA"/>
<dbReference type="Pfam" id="PF01679">
    <property type="entry name" value="Pmp3"/>
    <property type="match status" value="1"/>
</dbReference>
<evidence type="ECO:0000256" key="2">
    <source>
        <dbReference type="ARBA" id="ARBA00009530"/>
    </source>
</evidence>
<dbReference type="GeneID" id="30515182"/>
<evidence type="ECO:0000256" key="3">
    <source>
        <dbReference type="ARBA" id="ARBA00022692"/>
    </source>
</evidence>
<name>A0A1D8PJB8_CANAL</name>
<reference evidence="7 8" key="1">
    <citation type="journal article" date="2004" name="Proc. Natl. Acad. Sci. U.S.A.">
        <title>The diploid genome sequence of Candida albicans.</title>
        <authorList>
            <person name="Jones T."/>
            <person name="Federspiel N.A."/>
            <person name="Chibana H."/>
            <person name="Dungan J."/>
            <person name="Kalman S."/>
            <person name="Magee B.B."/>
            <person name="Newport G."/>
            <person name="Thorstenson Y.R."/>
            <person name="Agabian N."/>
            <person name="Magee P.T."/>
            <person name="Davis R.W."/>
            <person name="Scherer S."/>
        </authorList>
    </citation>
    <scope>NUCLEOTIDE SEQUENCE [LARGE SCALE GENOMIC DNA]</scope>
    <source>
        <strain evidence="8">SC5314 / ATCC MYA-2876</strain>
    </source>
</reference>
<comment type="similarity">
    <text evidence="2">Belongs to the UPF0057 (PMP3) family.</text>
</comment>
<evidence type="ECO:0000313" key="8">
    <source>
        <dbReference type="Proteomes" id="UP000000559"/>
    </source>
</evidence>
<organism evidence="7 8">
    <name type="scientific">Candida albicans (strain SC5314 / ATCC MYA-2876)</name>
    <name type="common">Yeast</name>
    <dbReference type="NCBI Taxonomy" id="237561"/>
    <lineage>
        <taxon>Eukaryota</taxon>
        <taxon>Fungi</taxon>
        <taxon>Dikarya</taxon>
        <taxon>Ascomycota</taxon>
        <taxon>Saccharomycotina</taxon>
        <taxon>Pichiomycetes</taxon>
        <taxon>Debaryomycetaceae</taxon>
        <taxon>Candida/Lodderomyces clade</taxon>
        <taxon>Candida</taxon>
    </lineage>
</organism>
<feature type="transmembrane region" description="Helical" evidence="6">
    <location>
        <begin position="31"/>
        <end position="53"/>
    </location>
</feature>
<dbReference type="GO" id="GO:0016020">
    <property type="term" value="C:membrane"/>
    <property type="evidence" value="ECO:0007669"/>
    <property type="project" value="UniProtKB-SubCell"/>
</dbReference>
<keyword evidence="8" id="KW-1185">Reference proteome</keyword>
<dbReference type="OMA" id="ACFIICW"/>
<gene>
    <name evidence="7" type="ordered locus">CAALFM_C301910CA</name>
</gene>
<protein>
    <recommendedName>
        <fullName evidence="9">Plasma membrane proteolipid 3</fullName>
    </recommendedName>
</protein>
<evidence type="ECO:0000256" key="6">
    <source>
        <dbReference type="SAM" id="Phobius"/>
    </source>
</evidence>
<dbReference type="PANTHER" id="PTHR21659">
    <property type="entry name" value="HYDROPHOBIC PROTEIN RCI2 LOW TEMPERATURE AND SALT RESPONSIVE PROTEIN LTI6 -RELATED"/>
    <property type="match status" value="1"/>
</dbReference>
<dbReference type="eggNOG" id="KOG1773">
    <property type="taxonomic scope" value="Eukaryota"/>
</dbReference>
<evidence type="ECO:0008006" key="9">
    <source>
        <dbReference type="Google" id="ProtNLM"/>
    </source>
</evidence>
<dbReference type="InParanoid" id="A0A1D8PJB8"/>
<evidence type="ECO:0000256" key="1">
    <source>
        <dbReference type="ARBA" id="ARBA00004370"/>
    </source>
</evidence>
<accession>A0A1D8PJB8</accession>
<dbReference type="FunCoup" id="A0A1D8PJB8">
    <property type="interactions" value="1294"/>
</dbReference>
<dbReference type="STRING" id="237561.A0A1D8PJB8"/>
<dbReference type="PANTHER" id="PTHR21659:SF42">
    <property type="entry name" value="UPF0057 MEMBRANE PROTEIN ZK632.10-RELATED"/>
    <property type="match status" value="1"/>
</dbReference>
<reference evidence="7 8" key="3">
    <citation type="journal article" date="2013" name="Genome Biol.">
        <title>Assembly of a phased diploid Candida albicans genome facilitates allele-specific measurements and provides a simple model for repeat and indel structure.</title>
        <authorList>
            <person name="Muzzey D."/>
            <person name="Schwartz K."/>
            <person name="Weissman J.S."/>
            <person name="Sherlock G."/>
        </authorList>
    </citation>
    <scope>NUCLEOTIDE SEQUENCE [LARGE SCALE GENOMIC DNA]</scope>
    <source>
        <strain evidence="8">SC5314 / ATCC MYA-2876</strain>
    </source>
</reference>
<dbReference type="InterPro" id="IPR000612">
    <property type="entry name" value="PMP3"/>
</dbReference>
<evidence type="ECO:0000256" key="4">
    <source>
        <dbReference type="ARBA" id="ARBA00022989"/>
    </source>
</evidence>
<dbReference type="PROSITE" id="PS01309">
    <property type="entry name" value="UPF0057"/>
    <property type="match status" value="1"/>
</dbReference>
<proteinExistence type="inferred from homology"/>
<evidence type="ECO:0000313" key="7">
    <source>
        <dbReference type="EMBL" id="AOW28230.1"/>
    </source>
</evidence>
<keyword evidence="3 6" id="KW-0812">Transmembrane</keyword>
<keyword evidence="4 6" id="KW-1133">Transmembrane helix</keyword>
<keyword evidence="5 6" id="KW-0472">Membrane</keyword>
<dbReference type="VEuPathDB" id="FungiDB:C3_01910C_A"/>
<comment type="subcellular location">
    <subcellularLocation>
        <location evidence="1">Membrane</location>
    </subcellularLocation>
</comment>
<dbReference type="Proteomes" id="UP000000559">
    <property type="component" value="Chromosome 3"/>
</dbReference>
<evidence type="ECO:0000256" key="5">
    <source>
        <dbReference type="ARBA" id="ARBA00023136"/>
    </source>
</evidence>
<sequence length="55" mass="6230">MNSEKIIEVIIAIFLPPVAVFMKCGATTPLWINLVLCIFIWFPAILHALYVVLKD</sequence>
<reference evidence="7 8" key="2">
    <citation type="journal article" date="2007" name="Genome Biol.">
        <title>Assembly of the Candida albicans genome into sixteen supercontigs aligned on the eight chromosomes.</title>
        <authorList>
            <person name="van het Hoog M."/>
            <person name="Rast T.J."/>
            <person name="Martchenko M."/>
            <person name="Grindle S."/>
            <person name="Dignard D."/>
            <person name="Hogues H."/>
            <person name="Cuomo C."/>
            <person name="Berriman M."/>
            <person name="Scherer S."/>
            <person name="Magee B.B."/>
            <person name="Whiteway M."/>
            <person name="Chibana H."/>
            <person name="Nantel A."/>
            <person name="Magee P.T."/>
        </authorList>
    </citation>
    <scope>GENOME REANNOTATION</scope>
    <source>
        <strain evidence="8">SC5314 / ATCC MYA-2876</strain>
    </source>
</reference>
<dbReference type="AlphaFoldDB" id="A0A1D8PJB8"/>
<feature type="transmembrane region" description="Helical" evidence="6">
    <location>
        <begin position="6"/>
        <end position="24"/>
    </location>
</feature>
<dbReference type="EMBL" id="CP017625">
    <property type="protein sequence ID" value="AOW28230.1"/>
    <property type="molecule type" value="Genomic_DNA"/>
</dbReference>